<accession>A0ABR9XYV4</accession>
<keyword evidence="4" id="KW-1185">Reference proteome</keyword>
<proteinExistence type="inferred from homology"/>
<reference evidence="3 4" key="1">
    <citation type="submission" date="2020-10" db="EMBL/GenBank/DDBJ databases">
        <title>Mouse Oral microbiota.</title>
        <authorList>
            <person name="Joseph S."/>
            <person name="Aduse-Opoku J."/>
        </authorList>
    </citation>
    <scope>NUCLEOTIDE SEQUENCE [LARGE SCALE GENOMIC DNA]</scope>
    <source>
        <strain evidence="3 4">19428wE5_W307</strain>
    </source>
</reference>
<sequence>MHEFEKIRSSIIRGGTSKGVYIMKKELPNDETVRDEVISSIFGGADERQIDGLGGANSLTSKVAIVSVSNRDDADIDYTFGQVDITTGRIDYNSNCGNILSGIGPYAIDEGLVSVTEPVTSVRIYNTNTNKISIAEVPVQYGRAKSDGNYSIDGVPGRGAKIVLDFLDAAGSKTNSLFPTGNRTDTFEIPGYKTVEVSIIDITAPVVFVKASSIGLKGTELSSELTEEQSDLLETIRGMAAERIGFVEHYSEAKYTTPSTPKAIIVSDAETYITESGTKIEDSSINLTSRAMSMQKMHKAFPVTGGLCTAAASQLKGTVVYNCSQDTANIKEVVIGHPSGTMEFVIDIEDDGTNVIFNKTAVARTSRRLMEGYVYVPKELFWNIRDKVI</sequence>
<dbReference type="RefSeq" id="WP_135097516.1">
    <property type="nucleotide sequence ID" value="NZ_JADGLW010000003.1"/>
</dbReference>
<dbReference type="Proteomes" id="UP000647980">
    <property type="component" value="Unassembled WGS sequence"/>
</dbReference>
<comment type="caution">
    <text evidence="3">The sequence shown here is derived from an EMBL/GenBank/DDBJ whole genome shotgun (WGS) entry which is preliminary data.</text>
</comment>
<gene>
    <name evidence="3" type="ORF">IR135_05715</name>
</gene>
<keyword evidence="2 3" id="KW-0413">Isomerase</keyword>
<dbReference type="Pfam" id="PF04303">
    <property type="entry name" value="PrpF"/>
    <property type="match status" value="1"/>
</dbReference>
<protein>
    <submittedName>
        <fullName evidence="3">3-methylitaconate isomerase</fullName>
    </submittedName>
</protein>
<name>A0ABR9XYV4_9STAP</name>
<dbReference type="SUPFAM" id="SSF54506">
    <property type="entry name" value="Diaminopimelate epimerase-like"/>
    <property type="match status" value="2"/>
</dbReference>
<evidence type="ECO:0000313" key="3">
    <source>
        <dbReference type="EMBL" id="MBF0753758.1"/>
    </source>
</evidence>
<organism evidence="3 4">
    <name type="scientific">Jeotgalicoccus nanhaiensis</name>
    <dbReference type="NCBI Taxonomy" id="568603"/>
    <lineage>
        <taxon>Bacteria</taxon>
        <taxon>Bacillati</taxon>
        <taxon>Bacillota</taxon>
        <taxon>Bacilli</taxon>
        <taxon>Bacillales</taxon>
        <taxon>Staphylococcaceae</taxon>
        <taxon>Jeotgalicoccus</taxon>
    </lineage>
</organism>
<dbReference type="GO" id="GO:0016853">
    <property type="term" value="F:isomerase activity"/>
    <property type="evidence" value="ECO:0007669"/>
    <property type="project" value="UniProtKB-KW"/>
</dbReference>
<comment type="similarity">
    <text evidence="1">Belongs to the PrpF family.</text>
</comment>
<evidence type="ECO:0000256" key="1">
    <source>
        <dbReference type="ARBA" id="ARBA00007673"/>
    </source>
</evidence>
<evidence type="ECO:0000256" key="2">
    <source>
        <dbReference type="ARBA" id="ARBA00023235"/>
    </source>
</evidence>
<dbReference type="PANTHER" id="PTHR43709:SF2">
    <property type="entry name" value="DUF453 DOMAIN PROTEIN (AFU_ORTHOLOGUE AFUA_6G00360)"/>
    <property type="match status" value="1"/>
</dbReference>
<dbReference type="InterPro" id="IPR007400">
    <property type="entry name" value="PrpF-like"/>
</dbReference>
<dbReference type="PANTHER" id="PTHR43709">
    <property type="entry name" value="ACONITATE ISOMERASE-RELATED"/>
    <property type="match status" value="1"/>
</dbReference>
<evidence type="ECO:0000313" key="4">
    <source>
        <dbReference type="Proteomes" id="UP000647980"/>
    </source>
</evidence>
<dbReference type="EMBL" id="JADGLW010000003">
    <property type="protein sequence ID" value="MBF0753758.1"/>
    <property type="molecule type" value="Genomic_DNA"/>
</dbReference>
<dbReference type="Gene3D" id="3.10.310.10">
    <property type="entry name" value="Diaminopimelate Epimerase, Chain A, domain 1"/>
    <property type="match status" value="2"/>
</dbReference>